<reference evidence="3" key="1">
    <citation type="journal article" date="2015" name="Genome Announc.">
        <title>Draft Genome Sequence of Tolypothrix boutellei Strain VB521301.</title>
        <authorList>
            <person name="Chandrababunaidu M.M."/>
            <person name="Singh D."/>
            <person name="Sen D."/>
            <person name="Bhan S."/>
            <person name="Das S."/>
            <person name="Gupta A."/>
            <person name="Adhikary S.P."/>
            <person name="Tripathy S."/>
        </authorList>
    </citation>
    <scope>NUCLEOTIDE SEQUENCE</scope>
    <source>
        <strain evidence="3">VB521301</strain>
    </source>
</reference>
<dbReference type="PROSITE" id="PS50110">
    <property type="entry name" value="RESPONSE_REGULATORY"/>
    <property type="match status" value="1"/>
</dbReference>
<dbReference type="GO" id="GO:0000160">
    <property type="term" value="P:phosphorelay signal transduction system"/>
    <property type="evidence" value="ECO:0007669"/>
    <property type="project" value="InterPro"/>
</dbReference>
<dbReference type="InterPro" id="IPR011006">
    <property type="entry name" value="CheY-like_superfamily"/>
</dbReference>
<gene>
    <name evidence="3" type="ORF">DA73_0400002660</name>
</gene>
<comment type="caution">
    <text evidence="3">The sequence shown here is derived from an EMBL/GenBank/DDBJ whole genome shotgun (WGS) entry which is preliminary data.</text>
</comment>
<dbReference type="AlphaFoldDB" id="A0A8S9SVJ4"/>
<sequence length="54" mass="5843">MKPEQGGEISAIAMTAYAAEIDYQQAIAVGFQLHIPKSVEPEELVRAIQSLNGK</sequence>
<organism evidence="3 4">
    <name type="scientific">Tolypothrix bouteillei VB521301</name>
    <dbReference type="NCBI Taxonomy" id="1479485"/>
    <lineage>
        <taxon>Bacteria</taxon>
        <taxon>Bacillati</taxon>
        <taxon>Cyanobacteriota</taxon>
        <taxon>Cyanophyceae</taxon>
        <taxon>Nostocales</taxon>
        <taxon>Tolypothrichaceae</taxon>
        <taxon>Tolypothrix</taxon>
    </lineage>
</organism>
<dbReference type="EMBL" id="JHEG04000001">
    <property type="protein sequence ID" value="KAF3884491.1"/>
    <property type="molecule type" value="Genomic_DNA"/>
</dbReference>
<comment type="caution">
    <text evidence="1">Lacks conserved residue(s) required for the propagation of feature annotation.</text>
</comment>
<dbReference type="Proteomes" id="UP000029738">
    <property type="component" value="Unassembled WGS sequence"/>
</dbReference>
<evidence type="ECO:0000259" key="2">
    <source>
        <dbReference type="PROSITE" id="PS50110"/>
    </source>
</evidence>
<protein>
    <recommendedName>
        <fullName evidence="2">Response regulatory domain-containing protein</fullName>
    </recommendedName>
</protein>
<dbReference type="Gene3D" id="3.40.50.2300">
    <property type="match status" value="1"/>
</dbReference>
<keyword evidence="4" id="KW-1185">Reference proteome</keyword>
<feature type="domain" description="Response regulatory" evidence="2">
    <location>
        <begin position="1"/>
        <end position="52"/>
    </location>
</feature>
<dbReference type="RefSeq" id="WP_153021616.1">
    <property type="nucleotide sequence ID" value="NZ_JHEG04000001.1"/>
</dbReference>
<evidence type="ECO:0000313" key="4">
    <source>
        <dbReference type="Proteomes" id="UP000029738"/>
    </source>
</evidence>
<dbReference type="InterPro" id="IPR001789">
    <property type="entry name" value="Sig_transdc_resp-reg_receiver"/>
</dbReference>
<dbReference type="SUPFAM" id="SSF52172">
    <property type="entry name" value="CheY-like"/>
    <property type="match status" value="1"/>
</dbReference>
<name>A0A8S9SVJ4_9CYAN</name>
<dbReference type="OrthoDB" id="1901654at2"/>
<proteinExistence type="predicted"/>
<evidence type="ECO:0000313" key="3">
    <source>
        <dbReference type="EMBL" id="KAF3884491.1"/>
    </source>
</evidence>
<accession>A0A8S9SVJ4</accession>
<evidence type="ECO:0000256" key="1">
    <source>
        <dbReference type="PROSITE-ProRule" id="PRU00169"/>
    </source>
</evidence>
<reference evidence="3" key="2">
    <citation type="submission" date="2019-11" db="EMBL/GenBank/DDBJ databases">
        <title>Improved Assembly of Tolypothrix boutellei genome.</title>
        <authorList>
            <person name="Sarangi A.N."/>
            <person name="Mukherjee M."/>
            <person name="Ghosh S."/>
            <person name="Singh D."/>
            <person name="Das A."/>
            <person name="Kant S."/>
            <person name="Prusty A."/>
            <person name="Tripathy S."/>
        </authorList>
    </citation>
    <scope>NUCLEOTIDE SEQUENCE</scope>
    <source>
        <strain evidence="3">VB521301</strain>
    </source>
</reference>